<protein>
    <submittedName>
        <fullName evidence="1">Uncharacterized protein</fullName>
    </submittedName>
</protein>
<keyword evidence="2" id="KW-1185">Reference proteome</keyword>
<comment type="caution">
    <text evidence="1">The sequence shown here is derived from an EMBL/GenBank/DDBJ whole genome shotgun (WGS) entry which is preliminary data.</text>
</comment>
<organism evidence="1 2">
    <name type="scientific">Arctium lappa</name>
    <name type="common">Greater burdock</name>
    <name type="synonym">Lappa major</name>
    <dbReference type="NCBI Taxonomy" id="4217"/>
    <lineage>
        <taxon>Eukaryota</taxon>
        <taxon>Viridiplantae</taxon>
        <taxon>Streptophyta</taxon>
        <taxon>Embryophyta</taxon>
        <taxon>Tracheophyta</taxon>
        <taxon>Spermatophyta</taxon>
        <taxon>Magnoliopsida</taxon>
        <taxon>eudicotyledons</taxon>
        <taxon>Gunneridae</taxon>
        <taxon>Pentapetalae</taxon>
        <taxon>asterids</taxon>
        <taxon>campanulids</taxon>
        <taxon>Asterales</taxon>
        <taxon>Asteraceae</taxon>
        <taxon>Carduoideae</taxon>
        <taxon>Cardueae</taxon>
        <taxon>Arctiinae</taxon>
        <taxon>Arctium</taxon>
    </lineage>
</organism>
<proteinExistence type="predicted"/>
<accession>A0ACB8XHC1</accession>
<name>A0ACB8XHC1_ARCLA</name>
<sequence>MLALSPPLFSTTYGWPVEDFITQNLQQDRHDISISVEANNAYHSLIHFPTYDQTHHDFAPSNSISYGGGVNGNVGNPMKVAKKLNHNASERDRRKRVNEIYAFLCSLLPMSSDQKKKVSIPGIVSRTLKYIPELQKEVEMLMHKKEKLLLYSSPNVTVQEHLDIRNHHSAKEAMLQTVSSIVSSVSVLDEKEVVIQLISSTDHMNKNKEIDFLSKALEYLEEEYELVLLNATTFEWYGDKKFLNTLHLQMQGDQNIEAEKLKEKLCFFYQQSHELLL</sequence>
<gene>
    <name evidence="1" type="ORF">L6452_42308</name>
</gene>
<reference evidence="2" key="1">
    <citation type="journal article" date="2022" name="Mol. Ecol. Resour.">
        <title>The genomes of chicory, endive, great burdock and yacon provide insights into Asteraceae palaeo-polyploidization history and plant inulin production.</title>
        <authorList>
            <person name="Fan W."/>
            <person name="Wang S."/>
            <person name="Wang H."/>
            <person name="Wang A."/>
            <person name="Jiang F."/>
            <person name="Liu H."/>
            <person name="Zhao H."/>
            <person name="Xu D."/>
            <person name="Zhang Y."/>
        </authorList>
    </citation>
    <scope>NUCLEOTIDE SEQUENCE [LARGE SCALE GENOMIC DNA]</scope>
    <source>
        <strain evidence="2">cv. Niubang</strain>
    </source>
</reference>
<evidence type="ECO:0000313" key="2">
    <source>
        <dbReference type="Proteomes" id="UP001055879"/>
    </source>
</evidence>
<evidence type="ECO:0000313" key="1">
    <source>
        <dbReference type="EMBL" id="KAI3667258.1"/>
    </source>
</evidence>
<dbReference type="EMBL" id="CM042063">
    <property type="protein sequence ID" value="KAI3667258.1"/>
    <property type="molecule type" value="Genomic_DNA"/>
</dbReference>
<dbReference type="Proteomes" id="UP001055879">
    <property type="component" value="Linkage Group LG17"/>
</dbReference>
<reference evidence="1 2" key="2">
    <citation type="journal article" date="2022" name="Mol. Ecol. Resour.">
        <title>The genomes of chicory, endive, great burdock and yacon provide insights into Asteraceae paleo-polyploidization history and plant inulin production.</title>
        <authorList>
            <person name="Fan W."/>
            <person name="Wang S."/>
            <person name="Wang H."/>
            <person name="Wang A."/>
            <person name="Jiang F."/>
            <person name="Liu H."/>
            <person name="Zhao H."/>
            <person name="Xu D."/>
            <person name="Zhang Y."/>
        </authorList>
    </citation>
    <scope>NUCLEOTIDE SEQUENCE [LARGE SCALE GENOMIC DNA]</scope>
    <source>
        <strain evidence="2">cv. Niubang</strain>
    </source>
</reference>